<dbReference type="InterPro" id="IPR036280">
    <property type="entry name" value="Multihaem_cyt_sf"/>
</dbReference>
<protein>
    <submittedName>
        <fullName evidence="2">Cytochrome C</fullName>
    </submittedName>
</protein>
<dbReference type="Pfam" id="PF11783">
    <property type="entry name" value="Cytochrome_cB"/>
    <property type="match status" value="1"/>
</dbReference>
<evidence type="ECO:0000256" key="1">
    <source>
        <dbReference type="SAM" id="Phobius"/>
    </source>
</evidence>
<sequence>EGYKEEGYKQGNGEWRHTYKSIKGSFKYDENVKPLYRWFNGVMRYTTIDTKFDPSKPVEINYFSGDPADPDSRIWPFKRMHTVQPYDKGNNTLVYMHLWGNDDAAFWGNYDFAKAIKVGMEKNGIPYSGEYGFIDSYSYWPINHMVAPKEQALACEECHSKDGRLKNLDNFYMPGRDAPRWLDILGILLVLGTLAGVLGHGLLRVILSRRNS</sequence>
<dbReference type="SUPFAM" id="SSF48695">
    <property type="entry name" value="Multiheme cytochromes"/>
    <property type="match status" value="1"/>
</dbReference>
<keyword evidence="1" id="KW-0812">Transmembrane</keyword>
<feature type="transmembrane region" description="Helical" evidence="1">
    <location>
        <begin position="184"/>
        <end position="207"/>
    </location>
</feature>
<gene>
    <name evidence="2" type="ORF">ENJ12_05330</name>
</gene>
<proteinExistence type="predicted"/>
<keyword evidence="1" id="KW-1133">Transmembrane helix</keyword>
<organism evidence="2">
    <name type="scientific">Thiolapillus brandeum</name>
    <dbReference type="NCBI Taxonomy" id="1076588"/>
    <lineage>
        <taxon>Bacteria</taxon>
        <taxon>Pseudomonadati</taxon>
        <taxon>Pseudomonadota</taxon>
        <taxon>Gammaproteobacteria</taxon>
        <taxon>Chromatiales</taxon>
        <taxon>Sedimenticolaceae</taxon>
        <taxon>Thiolapillus</taxon>
    </lineage>
</organism>
<name>A0A831RUS4_9GAMM</name>
<keyword evidence="1" id="KW-0472">Membrane</keyword>
<feature type="non-terminal residue" evidence="2">
    <location>
        <position position="1"/>
    </location>
</feature>
<dbReference type="Proteomes" id="UP000886339">
    <property type="component" value="Unassembled WGS sequence"/>
</dbReference>
<evidence type="ECO:0000313" key="2">
    <source>
        <dbReference type="EMBL" id="HEC06249.1"/>
    </source>
</evidence>
<dbReference type="InterPro" id="IPR024673">
    <property type="entry name" value="Octahem_Cyt_c"/>
</dbReference>
<accession>A0A831RUS4</accession>
<reference evidence="2" key="1">
    <citation type="journal article" date="2020" name="mSystems">
        <title>Genome- and Community-Level Interaction Insights into Carbon Utilization and Element Cycling Functions of Hydrothermarchaeota in Hydrothermal Sediment.</title>
        <authorList>
            <person name="Zhou Z."/>
            <person name="Liu Y."/>
            <person name="Xu W."/>
            <person name="Pan J."/>
            <person name="Luo Z.H."/>
            <person name="Li M."/>
        </authorList>
    </citation>
    <scope>NUCLEOTIDE SEQUENCE [LARGE SCALE GENOMIC DNA]</scope>
    <source>
        <strain evidence="2">HyVt-458</strain>
    </source>
</reference>
<dbReference type="EMBL" id="DRLF01000189">
    <property type="protein sequence ID" value="HEC06249.1"/>
    <property type="molecule type" value="Genomic_DNA"/>
</dbReference>
<comment type="caution">
    <text evidence="2">The sequence shown here is derived from an EMBL/GenBank/DDBJ whole genome shotgun (WGS) entry which is preliminary data.</text>
</comment>
<dbReference type="AlphaFoldDB" id="A0A831RUS4"/>